<dbReference type="PROSITE" id="PS51464">
    <property type="entry name" value="SIS"/>
    <property type="match status" value="2"/>
</dbReference>
<keyword evidence="15" id="KW-1185">Reference proteome</keyword>
<reference evidence="14 15" key="1">
    <citation type="submission" date="2019-01" db="EMBL/GenBank/DDBJ databases">
        <title>The draft genome of Rhizobium sp. 24NR.</title>
        <authorList>
            <person name="Liu L."/>
            <person name="Liang L."/>
            <person name="Shi S."/>
            <person name="Xu L."/>
            <person name="Wang X."/>
            <person name="Li L."/>
            <person name="Zhang X."/>
        </authorList>
    </citation>
    <scope>NUCLEOTIDE SEQUENCE [LARGE SCALE GENOMIC DNA]</scope>
    <source>
        <strain evidence="14 15">24NR</strain>
    </source>
</reference>
<dbReference type="Pfam" id="PF01380">
    <property type="entry name" value="SIS"/>
    <property type="match status" value="2"/>
</dbReference>
<evidence type="ECO:0000259" key="12">
    <source>
        <dbReference type="PROSITE" id="PS51278"/>
    </source>
</evidence>
<comment type="function">
    <text evidence="10">Involved in the production of the root hair deformation (HAD) factor specifically on medicago.</text>
</comment>
<dbReference type="HAMAP" id="MF_00164">
    <property type="entry name" value="GlmS"/>
    <property type="match status" value="1"/>
</dbReference>
<evidence type="ECO:0000313" key="14">
    <source>
        <dbReference type="EMBL" id="RWX75425.1"/>
    </source>
</evidence>
<dbReference type="GO" id="GO:0006487">
    <property type="term" value="P:protein N-linked glycosylation"/>
    <property type="evidence" value="ECO:0007669"/>
    <property type="project" value="TreeGrafter"/>
</dbReference>
<comment type="subunit">
    <text evidence="11">Homodimer.</text>
</comment>
<feature type="domain" description="SIS" evidence="13">
    <location>
        <begin position="456"/>
        <end position="598"/>
    </location>
</feature>
<dbReference type="InterPro" id="IPR035490">
    <property type="entry name" value="GlmS/FrlB_SIS"/>
</dbReference>
<dbReference type="NCBIfam" id="NF001484">
    <property type="entry name" value="PRK00331.1"/>
    <property type="match status" value="1"/>
</dbReference>
<dbReference type="EMBL" id="SBIP01000004">
    <property type="protein sequence ID" value="RWX75425.1"/>
    <property type="molecule type" value="Genomic_DNA"/>
</dbReference>
<dbReference type="PROSITE" id="PS51278">
    <property type="entry name" value="GATASE_TYPE_2"/>
    <property type="match status" value="1"/>
</dbReference>
<dbReference type="GO" id="GO:0004360">
    <property type="term" value="F:glutamine-fructose-6-phosphate transaminase (isomerizing) activity"/>
    <property type="evidence" value="ECO:0007669"/>
    <property type="project" value="UniProtKB-UniRule"/>
</dbReference>
<dbReference type="EC" id="2.6.1.16" evidence="3 11"/>
<dbReference type="InterPro" id="IPR017932">
    <property type="entry name" value="GATase_2_dom"/>
</dbReference>
<evidence type="ECO:0000256" key="4">
    <source>
        <dbReference type="ARBA" id="ARBA00016090"/>
    </source>
</evidence>
<comment type="function">
    <text evidence="11">Catalyzes the first step in hexosamine metabolism, converting fructose-6P into glucosamine-6P using glutamine as a nitrogen source.</text>
</comment>
<sequence length="608" mass="65669">MCGIVGIVGRQPVAARLVDALRRLEYRGYDSAGVATIHDGVMERRRAEGKLFNLEKKLDADPLPGTVGIAHTRWATHGVPNETNAHPHFVDGVALVHNGIIENFSELKDELLSEGAVFESQTDTEVVAHLLAKYRRQGLDQRAAMLAMLNRVSGAFALVVLFRDAPGMILAARSGPPLAIGHGSGEMSLGSDAIALSPFTSEITYLVDGDCAILTHDSLEVIDFEGKPVTRRSQISQASAFMVDKGNHRHFMEKEIYEQPEIISHALSHYVNFAAHTIKTNGTAIDFGAVSGLAISACGTAYLSGLIGKYWFERYARLPVEIDVASEFRYRELPLSPSQAALFISQSGETADTLASLRYCKDNGLKIGAVVNVQESTIAREADAIFPILAGPEIGVASTKAFTCQLAVLAALAIGAGRARGTISAGDERALVKHLIEMPRIMSRVLNEIQPQIEALSRDLSRFKDVLYLGRGTSFPLALEGALKLKEISYIHAEGYAAGELKHGPIALIDENMPVIVIAPHDRFFEKTVSNMQEVAARGGKIIFITDEKGAAASKLPTMATIALPNVDEIIAPMIFALPIQLLAYHAAVFMGTDVDQPRNLAKSVTVE</sequence>
<evidence type="ECO:0000256" key="10">
    <source>
        <dbReference type="ARBA" id="ARBA00054671"/>
    </source>
</evidence>
<evidence type="ECO:0000256" key="7">
    <source>
        <dbReference type="ARBA" id="ARBA00022679"/>
    </source>
</evidence>
<evidence type="ECO:0000256" key="3">
    <source>
        <dbReference type="ARBA" id="ARBA00012916"/>
    </source>
</evidence>
<keyword evidence="7 11" id="KW-0808">Transferase</keyword>
<dbReference type="Proteomes" id="UP000287687">
    <property type="component" value="Unassembled WGS sequence"/>
</dbReference>
<dbReference type="SUPFAM" id="SSF53697">
    <property type="entry name" value="SIS domain"/>
    <property type="match status" value="1"/>
</dbReference>
<evidence type="ECO:0000256" key="11">
    <source>
        <dbReference type="HAMAP-Rule" id="MF_00164"/>
    </source>
</evidence>
<keyword evidence="6 11" id="KW-0032">Aminotransferase</keyword>
<dbReference type="InterPro" id="IPR029055">
    <property type="entry name" value="Ntn_hydrolases_N"/>
</dbReference>
<accession>A0A3S3S2Y1</accession>
<dbReference type="PANTHER" id="PTHR10937:SF0">
    <property type="entry name" value="GLUTAMINE--FRUCTOSE-6-PHOSPHATE TRANSAMINASE (ISOMERIZING)"/>
    <property type="match status" value="1"/>
</dbReference>
<dbReference type="GO" id="GO:0005829">
    <property type="term" value="C:cytosol"/>
    <property type="evidence" value="ECO:0007669"/>
    <property type="project" value="TreeGrafter"/>
</dbReference>
<evidence type="ECO:0000256" key="6">
    <source>
        <dbReference type="ARBA" id="ARBA00022576"/>
    </source>
</evidence>
<dbReference type="InterPro" id="IPR035466">
    <property type="entry name" value="GlmS/AgaS_SIS"/>
</dbReference>
<keyword evidence="8" id="KW-0677">Repeat</keyword>
<dbReference type="InterPro" id="IPR001347">
    <property type="entry name" value="SIS_dom"/>
</dbReference>
<proteinExistence type="inferred from homology"/>
<evidence type="ECO:0000256" key="1">
    <source>
        <dbReference type="ARBA" id="ARBA00001031"/>
    </source>
</evidence>
<dbReference type="OrthoDB" id="9761808at2"/>
<dbReference type="InterPro" id="IPR046348">
    <property type="entry name" value="SIS_dom_sf"/>
</dbReference>
<dbReference type="CDD" id="cd05009">
    <property type="entry name" value="SIS_GlmS_GlmD_2"/>
    <property type="match status" value="1"/>
</dbReference>
<gene>
    <name evidence="11 14" type="primary">glmS</name>
    <name evidence="14" type="ORF">EPK99_17110</name>
</gene>
<evidence type="ECO:0000313" key="15">
    <source>
        <dbReference type="Proteomes" id="UP000287687"/>
    </source>
</evidence>
<dbReference type="Pfam" id="PF13522">
    <property type="entry name" value="GATase_6"/>
    <property type="match status" value="1"/>
</dbReference>
<evidence type="ECO:0000256" key="5">
    <source>
        <dbReference type="ARBA" id="ARBA00022490"/>
    </source>
</evidence>
<dbReference type="FunFam" id="3.60.20.10:FF:000006">
    <property type="entry name" value="Glutamine--fructose-6-phosphate aminotransferase [isomerizing]"/>
    <property type="match status" value="1"/>
</dbReference>
<dbReference type="InterPro" id="IPR047084">
    <property type="entry name" value="GFAT_N"/>
</dbReference>
<evidence type="ECO:0000256" key="2">
    <source>
        <dbReference type="ARBA" id="ARBA00004496"/>
    </source>
</evidence>
<dbReference type="PANTHER" id="PTHR10937">
    <property type="entry name" value="GLUCOSAMINE--FRUCTOSE-6-PHOSPHATE AMINOTRANSFERASE, ISOMERIZING"/>
    <property type="match status" value="1"/>
</dbReference>
<keyword evidence="5 11" id="KW-0963">Cytoplasm</keyword>
<keyword evidence="9" id="KW-0315">Glutamine amidotransferase</keyword>
<dbReference type="AlphaFoldDB" id="A0A3S3S2Y1"/>
<comment type="catalytic activity">
    <reaction evidence="1 11">
        <text>D-fructose 6-phosphate + L-glutamine = D-glucosamine 6-phosphate + L-glutamate</text>
        <dbReference type="Rhea" id="RHEA:13237"/>
        <dbReference type="ChEBI" id="CHEBI:29985"/>
        <dbReference type="ChEBI" id="CHEBI:58359"/>
        <dbReference type="ChEBI" id="CHEBI:58725"/>
        <dbReference type="ChEBI" id="CHEBI:61527"/>
        <dbReference type="EC" id="2.6.1.16"/>
    </reaction>
</comment>
<dbReference type="GO" id="GO:0006047">
    <property type="term" value="P:UDP-N-acetylglucosamine metabolic process"/>
    <property type="evidence" value="ECO:0007669"/>
    <property type="project" value="TreeGrafter"/>
</dbReference>
<dbReference type="SUPFAM" id="SSF56235">
    <property type="entry name" value="N-terminal nucleophile aminohydrolases (Ntn hydrolases)"/>
    <property type="match status" value="1"/>
</dbReference>
<dbReference type="RefSeq" id="WP_128444311.1">
    <property type="nucleotide sequence ID" value="NZ_SBIP01000004.1"/>
</dbReference>
<dbReference type="CDD" id="cd00714">
    <property type="entry name" value="GFAT"/>
    <property type="match status" value="1"/>
</dbReference>
<feature type="active site" description="Nucleophile; for GATase activity" evidence="11">
    <location>
        <position position="2"/>
    </location>
</feature>
<organism evidence="14 15">
    <name type="scientific">Neorhizobium lilium</name>
    <dbReference type="NCBI Taxonomy" id="2503024"/>
    <lineage>
        <taxon>Bacteria</taxon>
        <taxon>Pseudomonadati</taxon>
        <taxon>Pseudomonadota</taxon>
        <taxon>Alphaproteobacteria</taxon>
        <taxon>Hyphomicrobiales</taxon>
        <taxon>Rhizobiaceae</taxon>
        <taxon>Rhizobium/Agrobacterium group</taxon>
        <taxon>Neorhizobium</taxon>
    </lineage>
</organism>
<dbReference type="GO" id="GO:0097367">
    <property type="term" value="F:carbohydrate derivative binding"/>
    <property type="evidence" value="ECO:0007669"/>
    <property type="project" value="InterPro"/>
</dbReference>
<feature type="domain" description="SIS" evidence="13">
    <location>
        <begin position="283"/>
        <end position="422"/>
    </location>
</feature>
<dbReference type="FunFam" id="3.40.50.10490:FF:000001">
    <property type="entry name" value="Glutamine--fructose-6-phosphate aminotransferase [isomerizing]"/>
    <property type="match status" value="1"/>
</dbReference>
<dbReference type="GO" id="GO:0046349">
    <property type="term" value="P:amino sugar biosynthetic process"/>
    <property type="evidence" value="ECO:0007669"/>
    <property type="project" value="UniProtKB-ARBA"/>
</dbReference>
<dbReference type="Gene3D" id="3.60.20.10">
    <property type="entry name" value="Glutamine Phosphoribosylpyrophosphate, subunit 1, domain 1"/>
    <property type="match status" value="1"/>
</dbReference>
<dbReference type="Gene3D" id="3.40.50.10490">
    <property type="entry name" value="Glucose-6-phosphate isomerase like protein, domain 1"/>
    <property type="match status" value="2"/>
</dbReference>
<comment type="caution">
    <text evidence="14">The sequence shown here is derived from an EMBL/GenBank/DDBJ whole genome shotgun (WGS) entry which is preliminary data.</text>
</comment>
<evidence type="ECO:0000259" key="13">
    <source>
        <dbReference type="PROSITE" id="PS51464"/>
    </source>
</evidence>
<dbReference type="GO" id="GO:0005975">
    <property type="term" value="P:carbohydrate metabolic process"/>
    <property type="evidence" value="ECO:0007669"/>
    <property type="project" value="UniProtKB-UniRule"/>
</dbReference>
<feature type="initiator methionine" description="Removed" evidence="11">
    <location>
        <position position="1"/>
    </location>
</feature>
<name>A0A3S3S2Y1_9HYPH</name>
<evidence type="ECO:0000256" key="8">
    <source>
        <dbReference type="ARBA" id="ARBA00022737"/>
    </source>
</evidence>
<dbReference type="CDD" id="cd05008">
    <property type="entry name" value="SIS_GlmS_GlmD_1"/>
    <property type="match status" value="1"/>
</dbReference>
<feature type="active site" description="For Fru-6P isomerization activity" evidence="11">
    <location>
        <position position="603"/>
    </location>
</feature>
<protein>
    <recommendedName>
        <fullName evidence="4 11">Glutamine--fructose-6-phosphate aminotransferase [isomerizing]</fullName>
        <ecNumber evidence="3 11">2.6.1.16</ecNumber>
    </recommendedName>
    <alternativeName>
        <fullName evidence="11">D-fructose-6-phosphate amidotransferase</fullName>
    </alternativeName>
    <alternativeName>
        <fullName evidence="11">GFAT</fullName>
    </alternativeName>
    <alternativeName>
        <fullName evidence="11">Glucosamine-6-phosphate synthase</fullName>
    </alternativeName>
    <alternativeName>
        <fullName evidence="11">Hexosephosphate aminotransferase</fullName>
    </alternativeName>
    <alternativeName>
        <fullName evidence="11">L-glutamine--D-fructose-6-phosphate amidotransferase</fullName>
    </alternativeName>
</protein>
<dbReference type="NCBIfam" id="TIGR01135">
    <property type="entry name" value="glmS"/>
    <property type="match status" value="1"/>
</dbReference>
<evidence type="ECO:0000256" key="9">
    <source>
        <dbReference type="ARBA" id="ARBA00022962"/>
    </source>
</evidence>
<dbReference type="GO" id="GO:0006002">
    <property type="term" value="P:fructose 6-phosphate metabolic process"/>
    <property type="evidence" value="ECO:0007669"/>
    <property type="project" value="TreeGrafter"/>
</dbReference>
<feature type="domain" description="Glutamine amidotransferase type-2" evidence="12">
    <location>
        <begin position="2"/>
        <end position="217"/>
    </location>
</feature>
<dbReference type="InterPro" id="IPR005855">
    <property type="entry name" value="GFAT"/>
</dbReference>
<comment type="subcellular location">
    <subcellularLocation>
        <location evidence="2 11">Cytoplasm</location>
    </subcellularLocation>
</comment>
<dbReference type="FunFam" id="3.40.50.10490:FF:000002">
    <property type="entry name" value="Glutamine--fructose-6-phosphate aminotransferase [isomerizing]"/>
    <property type="match status" value="1"/>
</dbReference>